<proteinExistence type="predicted"/>
<name>A0A1I2C621_9BACL</name>
<feature type="transmembrane region" description="Helical" evidence="1">
    <location>
        <begin position="299"/>
        <end position="321"/>
    </location>
</feature>
<keyword evidence="1" id="KW-0812">Transmembrane</keyword>
<gene>
    <name evidence="2" type="ORF">SAMN04487969_104300</name>
</gene>
<dbReference type="OrthoDB" id="8613028at2"/>
<organism evidence="2 3">
    <name type="scientific">Paenibacillus algorifonticola</name>
    <dbReference type="NCBI Taxonomy" id="684063"/>
    <lineage>
        <taxon>Bacteria</taxon>
        <taxon>Bacillati</taxon>
        <taxon>Bacillota</taxon>
        <taxon>Bacilli</taxon>
        <taxon>Bacillales</taxon>
        <taxon>Paenibacillaceae</taxon>
        <taxon>Paenibacillus</taxon>
    </lineage>
</organism>
<dbReference type="AlphaFoldDB" id="A0A1I2C621"/>
<dbReference type="PANTHER" id="PTHR37305:SF2">
    <property type="entry name" value="BACITRACIN TRANSPORT PERMEASE PROTEIN BCRB"/>
    <property type="match status" value="1"/>
</dbReference>
<dbReference type="EMBL" id="FONN01000004">
    <property type="protein sequence ID" value="SFE63786.1"/>
    <property type="molecule type" value="Genomic_DNA"/>
</dbReference>
<dbReference type="Proteomes" id="UP000183410">
    <property type="component" value="Unassembled WGS sequence"/>
</dbReference>
<evidence type="ECO:0000256" key="1">
    <source>
        <dbReference type="SAM" id="Phobius"/>
    </source>
</evidence>
<feature type="transmembrane region" description="Helical" evidence="1">
    <location>
        <begin position="250"/>
        <end position="270"/>
    </location>
</feature>
<accession>A0A1I2C621</accession>
<dbReference type="Pfam" id="PF12679">
    <property type="entry name" value="ABC2_membrane_2"/>
    <property type="match status" value="1"/>
</dbReference>
<evidence type="ECO:0000313" key="3">
    <source>
        <dbReference type="Proteomes" id="UP000183410"/>
    </source>
</evidence>
<reference evidence="3" key="1">
    <citation type="submission" date="2016-10" db="EMBL/GenBank/DDBJ databases">
        <authorList>
            <person name="Varghese N."/>
            <person name="Submissions S."/>
        </authorList>
    </citation>
    <scope>NUCLEOTIDE SEQUENCE [LARGE SCALE GENOMIC DNA]</scope>
    <source>
        <strain evidence="3">CGMCC 1.10223</strain>
    </source>
</reference>
<feature type="transmembrane region" description="Helical" evidence="1">
    <location>
        <begin position="114"/>
        <end position="133"/>
    </location>
</feature>
<keyword evidence="1" id="KW-0472">Membrane</keyword>
<feature type="transmembrane region" description="Helical" evidence="1">
    <location>
        <begin position="21"/>
        <end position="40"/>
    </location>
</feature>
<dbReference type="GO" id="GO:0005886">
    <property type="term" value="C:plasma membrane"/>
    <property type="evidence" value="ECO:0007669"/>
    <property type="project" value="UniProtKB-SubCell"/>
</dbReference>
<protein>
    <submittedName>
        <fullName evidence="2">ABC-2 type transport system permease protein</fullName>
    </submittedName>
</protein>
<dbReference type="PANTHER" id="PTHR37305">
    <property type="entry name" value="INTEGRAL MEMBRANE PROTEIN-RELATED"/>
    <property type="match status" value="1"/>
</dbReference>
<feature type="transmembrane region" description="Helical" evidence="1">
    <location>
        <begin position="154"/>
        <end position="180"/>
    </location>
</feature>
<keyword evidence="3" id="KW-1185">Reference proteome</keyword>
<keyword evidence="1" id="KW-1133">Transmembrane helix</keyword>
<dbReference type="GO" id="GO:0140359">
    <property type="term" value="F:ABC-type transporter activity"/>
    <property type="evidence" value="ECO:0007669"/>
    <property type="project" value="InterPro"/>
</dbReference>
<dbReference type="RefSeq" id="WP_074904760.1">
    <property type="nucleotide sequence ID" value="NZ_FONN01000004.1"/>
</dbReference>
<sequence length="328" mass="36776">MHKLLLLIENETLKMWKKRRFLVIVLVLLVIIPMFTYAQLTVAQNNKDKFADWRNEVLQQITDMQNRLSSNRIPEEWKKQQRIAVQQLQYYLDHDVNPSSPNGVTFTREFMNNAVGLFIPLLVLTIGSDLVSGERGTGTIKMLLTKPVRRWKVLFSKLAALTLYVSLLVGVMVLLCYLISGMFFGYGGWGLPIFTGFTINGSEVDTSFVHVVPQWLYMLMQTGLVWLSAMTVAILALMVSVLVRSTAASMVIMMASVIAGTILSSMSSSWENAKYLFAVNLNLPAYLEGSPPPIEGMSFSFSLIVLAIWAIAGLIVSFSVFTKQDILN</sequence>
<feature type="transmembrane region" description="Helical" evidence="1">
    <location>
        <begin position="223"/>
        <end position="243"/>
    </location>
</feature>
<evidence type="ECO:0000313" key="2">
    <source>
        <dbReference type="EMBL" id="SFE63786.1"/>
    </source>
</evidence>